<dbReference type="OrthoDB" id="6621384at2759"/>
<name>A0A6G0ZBZ4_APHCR</name>
<keyword evidence="2" id="KW-1185">Reference proteome</keyword>
<organism evidence="1 2">
    <name type="scientific">Aphis craccivora</name>
    <name type="common">Cowpea aphid</name>
    <dbReference type="NCBI Taxonomy" id="307492"/>
    <lineage>
        <taxon>Eukaryota</taxon>
        <taxon>Metazoa</taxon>
        <taxon>Ecdysozoa</taxon>
        <taxon>Arthropoda</taxon>
        <taxon>Hexapoda</taxon>
        <taxon>Insecta</taxon>
        <taxon>Pterygota</taxon>
        <taxon>Neoptera</taxon>
        <taxon>Paraneoptera</taxon>
        <taxon>Hemiptera</taxon>
        <taxon>Sternorrhyncha</taxon>
        <taxon>Aphidomorpha</taxon>
        <taxon>Aphidoidea</taxon>
        <taxon>Aphididae</taxon>
        <taxon>Aphidini</taxon>
        <taxon>Aphis</taxon>
        <taxon>Aphis</taxon>
    </lineage>
</organism>
<gene>
    <name evidence="1" type="ORF">FWK35_00018655</name>
</gene>
<sequence length="202" mass="24560">MKFLISQNNFAIKTSGKFRIALKILAVIQVTRSHPVIGRSNTLPRVFQTLQNNFKTFNNHGNFYKKQDDQWNQGNRLSQLPEIVRRNNEEHNIHQRTYGDRRLQPQSEYLINHHLWNIQAQQALLQRHQLEKQKQYQKYLLNKQEEIKKQLAHQEKLVKEKTFKKKLIQRSKYLQRRYYEYMLHREYDGNESESHQKTSDEI</sequence>
<proteinExistence type="predicted"/>
<evidence type="ECO:0000313" key="2">
    <source>
        <dbReference type="Proteomes" id="UP000478052"/>
    </source>
</evidence>
<comment type="caution">
    <text evidence="1">The sequence shown here is derived from an EMBL/GenBank/DDBJ whole genome shotgun (WGS) entry which is preliminary data.</text>
</comment>
<protein>
    <submittedName>
        <fullName evidence="1">GRB10-interacting GYF protein 2-like isoform X2</fullName>
    </submittedName>
</protein>
<evidence type="ECO:0000313" key="1">
    <source>
        <dbReference type="EMBL" id="KAF0768440.1"/>
    </source>
</evidence>
<accession>A0A6G0ZBZ4</accession>
<dbReference type="Proteomes" id="UP000478052">
    <property type="component" value="Unassembled WGS sequence"/>
</dbReference>
<reference evidence="1 2" key="1">
    <citation type="submission" date="2019-08" db="EMBL/GenBank/DDBJ databases">
        <title>Whole genome of Aphis craccivora.</title>
        <authorList>
            <person name="Voronova N.V."/>
            <person name="Shulinski R.S."/>
            <person name="Bandarenka Y.V."/>
            <person name="Zhorov D.G."/>
            <person name="Warner D."/>
        </authorList>
    </citation>
    <scope>NUCLEOTIDE SEQUENCE [LARGE SCALE GENOMIC DNA]</scope>
    <source>
        <strain evidence="1">180601</strain>
        <tissue evidence="1">Whole Body</tissue>
    </source>
</reference>
<dbReference type="AlphaFoldDB" id="A0A6G0ZBZ4"/>
<dbReference type="EMBL" id="VUJU01000770">
    <property type="protein sequence ID" value="KAF0768440.1"/>
    <property type="molecule type" value="Genomic_DNA"/>
</dbReference>